<dbReference type="EMBL" id="DF830072">
    <property type="protein sequence ID" value="GAK64505.1"/>
    <property type="molecule type" value="Genomic_DNA"/>
</dbReference>
<sequence length="242" mass="25846">MHRNHLPRRSRPNSLVDAVAAGRARLDRDGAQPTALTRIIGAPVCKSHPALHHPPLSLSTLTSTSSSTSARLIHSIFITHALPRVADLVRKPIPPPPLSSPSASAFSRFCIQHLCRLAHHPSPLVSTTAVANVSCYLPCTLARSQQASASATSASSRYNSQVYTTAPLALGSEIGFVHRPAHSSTRRDLRVLACFTQEAHNHASSGQTATAANILADIPIVSKHLGHRPLQSDPIQSNPSMH</sequence>
<reference evidence="1" key="1">
    <citation type="submission" date="2014-07" db="EMBL/GenBank/DDBJ databases">
        <title>Draft genome sequence of the yeast Pseudozyma antarctica JCM 10317 known as a producer of lipase B which used in a wide range of industrial applications.</title>
        <authorList>
            <person name="Morita T."/>
            <person name="Saika A."/>
            <person name="Koike H."/>
        </authorList>
    </citation>
    <scope>NUCLEOTIDE SEQUENCE</scope>
    <source>
        <strain evidence="1">JCM 10317</strain>
    </source>
</reference>
<organism evidence="1">
    <name type="scientific">Pseudozyma antarctica</name>
    <name type="common">Yeast</name>
    <name type="synonym">Candida antarctica</name>
    <dbReference type="NCBI Taxonomy" id="84753"/>
    <lineage>
        <taxon>Eukaryota</taxon>
        <taxon>Fungi</taxon>
        <taxon>Dikarya</taxon>
        <taxon>Basidiomycota</taxon>
        <taxon>Ustilaginomycotina</taxon>
        <taxon>Ustilaginomycetes</taxon>
        <taxon>Ustilaginales</taxon>
        <taxon>Ustilaginaceae</taxon>
        <taxon>Moesziomyces</taxon>
    </lineage>
</organism>
<name>A0A081CCV9_PSEA2</name>
<dbReference type="AlphaFoldDB" id="A0A081CCV9"/>
<dbReference type="RefSeq" id="XP_014657445.1">
    <property type="nucleotide sequence ID" value="XM_014801959.1"/>
</dbReference>
<dbReference type="Proteomes" id="UP000053758">
    <property type="component" value="Unassembled WGS sequence"/>
</dbReference>
<protein>
    <submittedName>
        <fullName evidence="1">Uncharacterized protein</fullName>
    </submittedName>
</protein>
<evidence type="ECO:0000313" key="2">
    <source>
        <dbReference type="Proteomes" id="UP000053758"/>
    </source>
</evidence>
<keyword evidence="2" id="KW-1185">Reference proteome</keyword>
<dbReference type="GeneID" id="26303428"/>
<evidence type="ECO:0000313" key="1">
    <source>
        <dbReference type="EMBL" id="GAK64505.1"/>
    </source>
</evidence>
<gene>
    <name evidence="1" type="ORF">PAN0_005c2719</name>
</gene>
<proteinExistence type="predicted"/>
<accession>A0A081CCV9</accession>
<dbReference type="HOGENOM" id="CLU_1147048_0_0_1"/>